<keyword evidence="3" id="KW-0238">DNA-binding</keyword>
<keyword evidence="4" id="KW-0804">Transcription</keyword>
<reference evidence="9" key="1">
    <citation type="submission" date="2020-11" db="EMBL/GenBank/DDBJ databases">
        <authorList>
            <person name="Tran Van P."/>
        </authorList>
    </citation>
    <scope>NUCLEOTIDE SEQUENCE</scope>
</reference>
<keyword evidence="10" id="KW-1185">Reference proteome</keyword>
<dbReference type="SMART" id="SM00338">
    <property type="entry name" value="BRLZ"/>
    <property type="match status" value="1"/>
</dbReference>
<dbReference type="EMBL" id="CAJPIZ010003198">
    <property type="protein sequence ID" value="CAG2106048.1"/>
    <property type="molecule type" value="Genomic_DNA"/>
</dbReference>
<dbReference type="InterPro" id="IPR004827">
    <property type="entry name" value="bZIP"/>
</dbReference>
<evidence type="ECO:0000313" key="9">
    <source>
        <dbReference type="EMBL" id="CAD7625618.1"/>
    </source>
</evidence>
<keyword evidence="7" id="KW-0175">Coiled coil</keyword>
<keyword evidence="1" id="KW-0832">Ubl conjugation</keyword>
<dbReference type="PANTHER" id="PTHR46542">
    <property type="entry name" value="X-BOX BINDING PROTEIN 1"/>
    <property type="match status" value="1"/>
</dbReference>
<evidence type="ECO:0000256" key="6">
    <source>
        <dbReference type="ARBA" id="ARBA00040165"/>
    </source>
</evidence>
<keyword evidence="5" id="KW-0539">Nucleus</keyword>
<dbReference type="SUPFAM" id="SSF57959">
    <property type="entry name" value="Leucine zipper domain"/>
    <property type="match status" value="1"/>
</dbReference>
<organism evidence="9">
    <name type="scientific">Medioppia subpectinata</name>
    <dbReference type="NCBI Taxonomy" id="1979941"/>
    <lineage>
        <taxon>Eukaryota</taxon>
        <taxon>Metazoa</taxon>
        <taxon>Ecdysozoa</taxon>
        <taxon>Arthropoda</taxon>
        <taxon>Chelicerata</taxon>
        <taxon>Arachnida</taxon>
        <taxon>Acari</taxon>
        <taxon>Acariformes</taxon>
        <taxon>Sarcoptiformes</taxon>
        <taxon>Oribatida</taxon>
        <taxon>Brachypylina</taxon>
        <taxon>Oppioidea</taxon>
        <taxon>Oppiidae</taxon>
        <taxon>Medioppia</taxon>
    </lineage>
</organism>
<feature type="coiled-coil region" evidence="7">
    <location>
        <begin position="49"/>
        <end position="135"/>
    </location>
</feature>
<evidence type="ECO:0000313" key="10">
    <source>
        <dbReference type="Proteomes" id="UP000759131"/>
    </source>
</evidence>
<evidence type="ECO:0000256" key="4">
    <source>
        <dbReference type="ARBA" id="ARBA00023163"/>
    </source>
</evidence>
<evidence type="ECO:0000256" key="3">
    <source>
        <dbReference type="ARBA" id="ARBA00023125"/>
    </source>
</evidence>
<dbReference type="AlphaFoldDB" id="A0A7R9KPK5"/>
<dbReference type="PROSITE" id="PS50217">
    <property type="entry name" value="BZIP"/>
    <property type="match status" value="1"/>
</dbReference>
<dbReference type="OrthoDB" id="20960at2759"/>
<dbReference type="CDD" id="cd14691">
    <property type="entry name" value="bZIP_XBP1"/>
    <property type="match status" value="1"/>
</dbReference>
<evidence type="ECO:0000259" key="8">
    <source>
        <dbReference type="PROSITE" id="PS50217"/>
    </source>
</evidence>
<evidence type="ECO:0000256" key="2">
    <source>
        <dbReference type="ARBA" id="ARBA00023015"/>
    </source>
</evidence>
<dbReference type="GO" id="GO:0005634">
    <property type="term" value="C:nucleus"/>
    <property type="evidence" value="ECO:0007669"/>
    <property type="project" value="TreeGrafter"/>
</dbReference>
<sequence length="220" mass="25743">MATVMANIEYVCELTDEELIQSSKPKRKRQRLDHLSHEEKLMRRKLKNRMAAQSARDRKKVKMNDLEREAIIVAKQRNALLIQNKKLKQSNESLEKQNIELKRRLGLLESKPSVKREAMDDLNDWNETLESAELISDPQPQEQVSRPVTQSSRVSAQPLMTLFVCWLITKNPMLYSMFSTCIQKNCSIQTLTQKAYNCRQAIKYKPLITTSHHMWDQLKT</sequence>
<dbReference type="Gene3D" id="1.20.5.170">
    <property type="match status" value="1"/>
</dbReference>
<dbReference type="InterPro" id="IPR046347">
    <property type="entry name" value="bZIP_sf"/>
</dbReference>
<dbReference type="EMBL" id="OC857773">
    <property type="protein sequence ID" value="CAD7625618.1"/>
    <property type="molecule type" value="Genomic_DNA"/>
</dbReference>
<evidence type="ECO:0000256" key="1">
    <source>
        <dbReference type="ARBA" id="ARBA00022843"/>
    </source>
</evidence>
<proteinExistence type="predicted"/>
<dbReference type="GO" id="GO:0000977">
    <property type="term" value="F:RNA polymerase II transcription regulatory region sequence-specific DNA binding"/>
    <property type="evidence" value="ECO:0007669"/>
    <property type="project" value="TreeGrafter"/>
</dbReference>
<dbReference type="GO" id="GO:0000981">
    <property type="term" value="F:DNA-binding transcription factor activity, RNA polymerase II-specific"/>
    <property type="evidence" value="ECO:0007669"/>
    <property type="project" value="TreeGrafter"/>
</dbReference>
<evidence type="ECO:0000256" key="5">
    <source>
        <dbReference type="ARBA" id="ARBA00023242"/>
    </source>
</evidence>
<name>A0A7R9KPK5_9ACAR</name>
<protein>
    <recommendedName>
        <fullName evidence="6">X-box-binding protein 1</fullName>
    </recommendedName>
</protein>
<feature type="domain" description="BZIP" evidence="8">
    <location>
        <begin position="38"/>
        <end position="101"/>
    </location>
</feature>
<dbReference type="InterPro" id="IPR052470">
    <property type="entry name" value="ER_Stress-Reg_TF"/>
</dbReference>
<dbReference type="Pfam" id="PF07716">
    <property type="entry name" value="bZIP_2"/>
    <property type="match status" value="1"/>
</dbReference>
<dbReference type="PANTHER" id="PTHR46542:SF1">
    <property type="entry name" value="X-BOX BINDING PROTEIN 1"/>
    <property type="match status" value="1"/>
</dbReference>
<gene>
    <name evidence="9" type="ORF">OSB1V03_LOCUS6051</name>
</gene>
<accession>A0A7R9KPK5</accession>
<keyword evidence="2" id="KW-0805">Transcription regulation</keyword>
<evidence type="ECO:0000256" key="7">
    <source>
        <dbReference type="SAM" id="Coils"/>
    </source>
</evidence>
<dbReference type="Proteomes" id="UP000759131">
    <property type="component" value="Unassembled WGS sequence"/>
</dbReference>